<dbReference type="InterPro" id="IPR058240">
    <property type="entry name" value="rSAM_sf"/>
</dbReference>
<feature type="compositionally biased region" description="Low complexity" evidence="4">
    <location>
        <begin position="80"/>
        <end position="91"/>
    </location>
</feature>
<reference evidence="6 7" key="1">
    <citation type="submission" date="2019-09" db="EMBL/GenBank/DDBJ databases">
        <title>Isolation of a novel species in the genus Cupriavidus from patients with sepsis using whole genome sequencing.</title>
        <authorList>
            <person name="Kweon O.J."/>
            <person name="Lee M.-K."/>
        </authorList>
    </citation>
    <scope>NUCLEOTIDE SEQUENCE [LARGE SCALE GENOMIC DNA]</scope>
    <source>
        <strain evidence="6 7">MKL-01</strain>
    </source>
</reference>
<dbReference type="CDD" id="cd01335">
    <property type="entry name" value="Radical_SAM"/>
    <property type="match status" value="1"/>
</dbReference>
<gene>
    <name evidence="6" type="ORF">F1599_19155</name>
</gene>
<feature type="region of interest" description="Disordered" evidence="4">
    <location>
        <begin position="395"/>
        <end position="424"/>
    </location>
</feature>
<dbReference type="GO" id="GO:0003824">
    <property type="term" value="F:catalytic activity"/>
    <property type="evidence" value="ECO:0007669"/>
    <property type="project" value="InterPro"/>
</dbReference>
<dbReference type="SMART" id="SM00729">
    <property type="entry name" value="Elp3"/>
    <property type="match status" value="1"/>
</dbReference>
<dbReference type="NCBIfam" id="NF033668">
    <property type="entry name" value="rSAM_PA0069"/>
    <property type="match status" value="1"/>
</dbReference>
<dbReference type="InterPro" id="IPR040086">
    <property type="entry name" value="MJ0683-like"/>
</dbReference>
<proteinExistence type="predicted"/>
<keyword evidence="7" id="KW-1185">Reference proteome</keyword>
<feature type="compositionally biased region" description="Basic and acidic residues" evidence="4">
    <location>
        <begin position="49"/>
        <end position="58"/>
    </location>
</feature>
<feature type="region of interest" description="Disordered" evidence="4">
    <location>
        <begin position="1"/>
        <end position="94"/>
    </location>
</feature>
<dbReference type="Proteomes" id="UP000324324">
    <property type="component" value="Unassembled WGS sequence"/>
</dbReference>
<dbReference type="SUPFAM" id="SSF102114">
    <property type="entry name" value="Radical SAM enzymes"/>
    <property type="match status" value="1"/>
</dbReference>
<protein>
    <submittedName>
        <fullName evidence="6">PA0069 family radical SAM protein</fullName>
    </submittedName>
</protein>
<evidence type="ECO:0000256" key="4">
    <source>
        <dbReference type="SAM" id="MobiDB-lite"/>
    </source>
</evidence>
<dbReference type="GO" id="GO:0046872">
    <property type="term" value="F:metal ion binding"/>
    <property type="evidence" value="ECO:0007669"/>
    <property type="project" value="UniProtKB-KW"/>
</dbReference>
<dbReference type="InterPro" id="IPR007197">
    <property type="entry name" value="rSAM"/>
</dbReference>
<evidence type="ECO:0000259" key="5">
    <source>
        <dbReference type="PROSITE" id="PS51918"/>
    </source>
</evidence>
<dbReference type="PROSITE" id="PS51918">
    <property type="entry name" value="RADICAL_SAM"/>
    <property type="match status" value="1"/>
</dbReference>
<feature type="domain" description="Radical SAM core" evidence="5">
    <location>
        <begin position="114"/>
        <end position="351"/>
    </location>
</feature>
<dbReference type="Pfam" id="PF04055">
    <property type="entry name" value="Radical_SAM"/>
    <property type="match status" value="1"/>
</dbReference>
<evidence type="ECO:0000256" key="1">
    <source>
        <dbReference type="ARBA" id="ARBA00022723"/>
    </source>
</evidence>
<comment type="caution">
    <text evidence="6">The sequence shown here is derived from an EMBL/GenBank/DDBJ whole genome shotgun (WGS) entry which is preliminary data.</text>
</comment>
<keyword evidence="1" id="KW-0479">Metal-binding</keyword>
<feature type="compositionally biased region" description="Pro residues" evidence="4">
    <location>
        <begin position="26"/>
        <end position="35"/>
    </location>
</feature>
<dbReference type="GO" id="GO:0051536">
    <property type="term" value="F:iron-sulfur cluster binding"/>
    <property type="evidence" value="ECO:0007669"/>
    <property type="project" value="UniProtKB-KW"/>
</dbReference>
<dbReference type="InterPro" id="IPR006638">
    <property type="entry name" value="Elp3/MiaA/NifB-like_rSAM"/>
</dbReference>
<sequence>MRDIERKGRHLGRREAELPADDIPGEPAPLRPSPRPLKGRGAVSNLQGRFERDSREPFDDGWGPPEIAAQDDAARGEGSEAGSEGAALESAPPKLITRVTQEQARSILSRNASPDIPFGVSLNPYRGCEHGCIYCFARPTHAYLDLSPGLDFETQLFAKANAAERLREALSRPSYQCELIALGVNTDAYQPIERTQRITRGVLEVLHECHHPVALITKSSLIERDIDLLAPMAARRLAVAAITITTLDADIARTLEPRAATPSRRLRTIRTLSEAGIPVAVSVAPVIPFITEPDLERVLEAAREAGAVYANYIVLRLPWEVAPLFQQWLEAHFPDRAERVMNRVREMRGGKDYDSDFSTRMRGTGVWADLMRQRFHKAADRLGFRYHRFDLDTSQFVPPAPPAGVRRGARGARKPEDDAQGSLF</sequence>
<dbReference type="RefSeq" id="WP_150084142.1">
    <property type="nucleotide sequence ID" value="NZ_VWRN01000053.1"/>
</dbReference>
<dbReference type="SFLD" id="SFLDS00029">
    <property type="entry name" value="Radical_SAM"/>
    <property type="match status" value="1"/>
</dbReference>
<evidence type="ECO:0000256" key="3">
    <source>
        <dbReference type="ARBA" id="ARBA00023014"/>
    </source>
</evidence>
<dbReference type="AlphaFoldDB" id="A0A5M8A6M8"/>
<dbReference type="SFLD" id="SFLDG01084">
    <property type="entry name" value="Uncharacterised_Radical_SAM_Su"/>
    <property type="match status" value="1"/>
</dbReference>
<evidence type="ECO:0000256" key="2">
    <source>
        <dbReference type="ARBA" id="ARBA00023004"/>
    </source>
</evidence>
<dbReference type="PANTHER" id="PTHR43432">
    <property type="entry name" value="SLR0285 PROTEIN"/>
    <property type="match status" value="1"/>
</dbReference>
<evidence type="ECO:0000313" key="7">
    <source>
        <dbReference type="Proteomes" id="UP000324324"/>
    </source>
</evidence>
<keyword evidence="2" id="KW-0408">Iron</keyword>
<evidence type="ECO:0000313" key="6">
    <source>
        <dbReference type="EMBL" id="KAA6118843.1"/>
    </source>
</evidence>
<organism evidence="6 7">
    <name type="scientific">Cupriavidus cauae</name>
    <dbReference type="NCBI Taxonomy" id="2608999"/>
    <lineage>
        <taxon>Bacteria</taxon>
        <taxon>Pseudomonadati</taxon>
        <taxon>Pseudomonadota</taxon>
        <taxon>Betaproteobacteria</taxon>
        <taxon>Burkholderiales</taxon>
        <taxon>Burkholderiaceae</taxon>
        <taxon>Cupriavidus</taxon>
    </lineage>
</organism>
<dbReference type="Gene3D" id="3.80.30.30">
    <property type="match status" value="1"/>
</dbReference>
<keyword evidence="3" id="KW-0411">Iron-sulfur</keyword>
<dbReference type="EMBL" id="VWRN01000053">
    <property type="protein sequence ID" value="KAA6118843.1"/>
    <property type="molecule type" value="Genomic_DNA"/>
</dbReference>
<dbReference type="PANTHER" id="PTHR43432:SF3">
    <property type="entry name" value="SLR0285 PROTEIN"/>
    <property type="match status" value="1"/>
</dbReference>
<accession>A0A5M8A6M8</accession>
<name>A0A5M8A6M8_9BURK</name>